<evidence type="ECO:0000313" key="1">
    <source>
        <dbReference type="EMBL" id="PWB92772.1"/>
    </source>
</evidence>
<gene>
    <name evidence="1" type="ORF">C5689_16630</name>
</gene>
<dbReference type="SUPFAM" id="SSF56399">
    <property type="entry name" value="ADP-ribosylation"/>
    <property type="match status" value="1"/>
</dbReference>
<proteinExistence type="predicted"/>
<evidence type="ECO:0000313" key="2">
    <source>
        <dbReference type="Proteomes" id="UP000245137"/>
    </source>
</evidence>
<comment type="caution">
    <text evidence="1">The sequence shown here is derived from an EMBL/GenBank/DDBJ whole genome shotgun (WGS) entry which is preliminary data.</text>
</comment>
<dbReference type="Gene3D" id="3.20.170.20">
    <property type="entry name" value="Protein of unknown function DUF952"/>
    <property type="match status" value="1"/>
</dbReference>
<dbReference type="Proteomes" id="UP000245137">
    <property type="component" value="Unassembled WGS sequence"/>
</dbReference>
<reference evidence="1 2" key="1">
    <citation type="journal article" date="2018" name="Appl. Microbiol. Biotechnol.">
        <title>Co-cultivation of the strictly anaerobic methanogen Methanosarcina barkeri with aerobic methanotrophs in an oxygen-limited membrane bioreactor.</title>
        <authorList>
            <person name="In 't Zandt M.H."/>
            <person name="van den Bosch T.J.M."/>
            <person name="Rijkers R."/>
            <person name="van Kessel M.A.H.J."/>
            <person name="Jetten M.S.M."/>
            <person name="Welte C.U."/>
        </authorList>
    </citation>
    <scope>NUCLEOTIDE SEQUENCE [LARGE SCALE GENOMIC DNA]</scope>
    <source>
        <strain evidence="1 2">DSM 17706</strain>
    </source>
</reference>
<dbReference type="Pfam" id="PF06108">
    <property type="entry name" value="DUF952"/>
    <property type="match status" value="1"/>
</dbReference>
<dbReference type="RefSeq" id="WP_108918360.1">
    <property type="nucleotide sequence ID" value="NZ_BGJY01000001.1"/>
</dbReference>
<keyword evidence="2" id="KW-1185">Reference proteome</keyword>
<dbReference type="PANTHER" id="PTHR34129">
    <property type="entry name" value="BLR1139 PROTEIN"/>
    <property type="match status" value="1"/>
</dbReference>
<sequence>MTLIYKLLPASLWREAEAAGAFAGAGIDLSDGYIHFSTGAQVEETAARYFNGVADLLLVAVEAEPLGDALKWEPSRGGDLFPHLYGTLPVAGVAKVTAVPMRADGGHDFAGRLE</sequence>
<protein>
    <submittedName>
        <fullName evidence="1">DUF952 domain-containing protein</fullName>
    </submittedName>
</protein>
<accession>A0A2U1SMD4</accession>
<dbReference type="EMBL" id="PUIV01000037">
    <property type="protein sequence ID" value="PWB92772.1"/>
    <property type="molecule type" value="Genomic_DNA"/>
</dbReference>
<dbReference type="OrthoDB" id="9799937at2"/>
<dbReference type="PANTHER" id="PTHR34129:SF1">
    <property type="entry name" value="DUF952 DOMAIN-CONTAINING PROTEIN"/>
    <property type="match status" value="1"/>
</dbReference>
<dbReference type="InterPro" id="IPR009297">
    <property type="entry name" value="DUF952"/>
</dbReference>
<organism evidence="1 2">
    <name type="scientific">Methylosinus sporium</name>
    <dbReference type="NCBI Taxonomy" id="428"/>
    <lineage>
        <taxon>Bacteria</taxon>
        <taxon>Pseudomonadati</taxon>
        <taxon>Pseudomonadota</taxon>
        <taxon>Alphaproteobacteria</taxon>
        <taxon>Hyphomicrobiales</taxon>
        <taxon>Methylocystaceae</taxon>
        <taxon>Methylosinus</taxon>
    </lineage>
</organism>
<dbReference type="AlphaFoldDB" id="A0A2U1SMD4"/>
<name>A0A2U1SMD4_METSR</name>